<evidence type="ECO:0000256" key="1">
    <source>
        <dbReference type="SAM" id="Phobius"/>
    </source>
</evidence>
<comment type="caution">
    <text evidence="2">The sequence shown here is derived from an EMBL/GenBank/DDBJ whole genome shotgun (WGS) entry which is preliminary data.</text>
</comment>
<dbReference type="AlphaFoldDB" id="A0A9Q0Q243"/>
<dbReference type="EMBL" id="JAPFFK010000017">
    <property type="protein sequence ID" value="KAJ6698574.1"/>
    <property type="molecule type" value="Genomic_DNA"/>
</dbReference>
<proteinExistence type="predicted"/>
<dbReference type="Proteomes" id="UP001151532">
    <property type="component" value="Chromosome 6"/>
</dbReference>
<reference evidence="2" key="1">
    <citation type="submission" date="2022-11" db="EMBL/GenBank/DDBJ databases">
        <authorList>
            <person name="Hyden B.L."/>
            <person name="Feng K."/>
            <person name="Yates T."/>
            <person name="Jawdy S."/>
            <person name="Smart L.B."/>
            <person name="Muchero W."/>
        </authorList>
    </citation>
    <scope>NUCLEOTIDE SEQUENCE</scope>
    <source>
        <tissue evidence="2">Shoot tip</tissue>
    </source>
</reference>
<gene>
    <name evidence="2" type="ORF">OIU79_011973</name>
</gene>
<evidence type="ECO:0000313" key="3">
    <source>
        <dbReference type="Proteomes" id="UP001151532"/>
    </source>
</evidence>
<organism evidence="2 3">
    <name type="scientific">Salix purpurea</name>
    <name type="common">Purple osier willow</name>
    <dbReference type="NCBI Taxonomy" id="77065"/>
    <lineage>
        <taxon>Eukaryota</taxon>
        <taxon>Viridiplantae</taxon>
        <taxon>Streptophyta</taxon>
        <taxon>Embryophyta</taxon>
        <taxon>Tracheophyta</taxon>
        <taxon>Spermatophyta</taxon>
        <taxon>Magnoliopsida</taxon>
        <taxon>eudicotyledons</taxon>
        <taxon>Gunneridae</taxon>
        <taxon>Pentapetalae</taxon>
        <taxon>rosids</taxon>
        <taxon>fabids</taxon>
        <taxon>Malpighiales</taxon>
        <taxon>Salicaceae</taxon>
        <taxon>Saliceae</taxon>
        <taxon>Salix</taxon>
    </lineage>
</organism>
<name>A0A9Q0Q243_SALPP</name>
<reference evidence="2" key="2">
    <citation type="journal article" date="2023" name="Int. J. Mol. Sci.">
        <title>De Novo Assembly and Annotation of 11 Diverse Shrub Willow (Salix) Genomes Reveals Novel Gene Organization in Sex-Linked Regions.</title>
        <authorList>
            <person name="Hyden B."/>
            <person name="Feng K."/>
            <person name="Yates T.B."/>
            <person name="Jawdy S."/>
            <person name="Cereghino C."/>
            <person name="Smart L.B."/>
            <person name="Muchero W."/>
        </authorList>
    </citation>
    <scope>NUCLEOTIDE SEQUENCE</scope>
    <source>
        <tissue evidence="2">Shoot tip</tissue>
    </source>
</reference>
<keyword evidence="1" id="KW-0472">Membrane</keyword>
<evidence type="ECO:0000313" key="2">
    <source>
        <dbReference type="EMBL" id="KAJ6698574.1"/>
    </source>
</evidence>
<accession>A0A9Q0Q243</accession>
<protein>
    <submittedName>
        <fullName evidence="2">Uncharacterized protein</fullName>
    </submittedName>
</protein>
<keyword evidence="1" id="KW-1133">Transmembrane helix</keyword>
<feature type="transmembrane region" description="Helical" evidence="1">
    <location>
        <begin position="57"/>
        <end position="79"/>
    </location>
</feature>
<keyword evidence="3" id="KW-1185">Reference proteome</keyword>
<keyword evidence="1" id="KW-0812">Transmembrane</keyword>
<sequence>MCGDQELAIVVKDKGDIHYSSVRCGSPMLLTRVIFFLIYRDLYFYDNTRGVLTKSKYFYLIFLCIISNVNYLFSTIMLIF</sequence>